<name>A0A238VB18_9FLAO</name>
<dbReference type="Gene3D" id="2.60.40.10">
    <property type="entry name" value="Immunoglobulins"/>
    <property type="match status" value="1"/>
</dbReference>
<feature type="signal peptide" evidence="1">
    <location>
        <begin position="1"/>
        <end position="23"/>
    </location>
</feature>
<accession>A0A238VB18</accession>
<feature type="chain" id="PRO_5012669669" description="DUF1573 domain-containing protein" evidence="1">
    <location>
        <begin position="24"/>
        <end position="150"/>
    </location>
</feature>
<organism evidence="2 3">
    <name type="scientific">Lutibacter flavus</name>
    <dbReference type="NCBI Taxonomy" id="691689"/>
    <lineage>
        <taxon>Bacteria</taxon>
        <taxon>Pseudomonadati</taxon>
        <taxon>Bacteroidota</taxon>
        <taxon>Flavobacteriia</taxon>
        <taxon>Flavobacteriales</taxon>
        <taxon>Flavobacteriaceae</taxon>
        <taxon>Lutibacter</taxon>
    </lineage>
</organism>
<dbReference type="Proteomes" id="UP000198412">
    <property type="component" value="Unassembled WGS sequence"/>
</dbReference>
<reference evidence="3" key="1">
    <citation type="submission" date="2017-06" db="EMBL/GenBank/DDBJ databases">
        <authorList>
            <person name="Varghese N."/>
            <person name="Submissions S."/>
        </authorList>
    </citation>
    <scope>NUCLEOTIDE SEQUENCE [LARGE SCALE GENOMIC DNA]</scope>
    <source>
        <strain evidence="3">DSM 27993</strain>
    </source>
</reference>
<dbReference type="AlphaFoldDB" id="A0A238VB18"/>
<dbReference type="InterPro" id="IPR013783">
    <property type="entry name" value="Ig-like_fold"/>
</dbReference>
<evidence type="ECO:0000256" key="1">
    <source>
        <dbReference type="SAM" id="SignalP"/>
    </source>
</evidence>
<gene>
    <name evidence="2" type="ORF">SAMN04488111_0223</name>
</gene>
<dbReference type="PANTHER" id="PTHR37833">
    <property type="entry name" value="LIPOPROTEIN-RELATED"/>
    <property type="match status" value="1"/>
</dbReference>
<sequence>MKKFTAVCVLLMSIAFFSCKENASSKVNTSNLESAKERDAVINLGSAIIEFDKTEYDFGEVTEGDLVEGSFEVTNTGKVDLIITSAKATCGCTVPDWPKEAIKPGESGEIKFTFNSRGRVGKQSKSITLKTNTEKVTETVRIKGTVIKNS</sequence>
<dbReference type="OrthoDB" id="826619at2"/>
<keyword evidence="1" id="KW-0732">Signal</keyword>
<keyword evidence="3" id="KW-1185">Reference proteome</keyword>
<evidence type="ECO:0008006" key="4">
    <source>
        <dbReference type="Google" id="ProtNLM"/>
    </source>
</evidence>
<dbReference type="InterPro" id="IPR011467">
    <property type="entry name" value="DUF1573"/>
</dbReference>
<dbReference type="PROSITE" id="PS51257">
    <property type="entry name" value="PROKAR_LIPOPROTEIN"/>
    <property type="match status" value="1"/>
</dbReference>
<dbReference type="RefSeq" id="WP_089376593.1">
    <property type="nucleotide sequence ID" value="NZ_FZNX01000001.1"/>
</dbReference>
<dbReference type="EMBL" id="FZNX01000001">
    <property type="protein sequence ID" value="SNR31622.1"/>
    <property type="molecule type" value="Genomic_DNA"/>
</dbReference>
<evidence type="ECO:0000313" key="3">
    <source>
        <dbReference type="Proteomes" id="UP000198412"/>
    </source>
</evidence>
<dbReference type="Pfam" id="PF07610">
    <property type="entry name" value="DUF1573"/>
    <property type="match status" value="1"/>
</dbReference>
<proteinExistence type="predicted"/>
<protein>
    <recommendedName>
        <fullName evidence="4">DUF1573 domain-containing protein</fullName>
    </recommendedName>
</protein>
<evidence type="ECO:0000313" key="2">
    <source>
        <dbReference type="EMBL" id="SNR31622.1"/>
    </source>
</evidence>
<dbReference type="PANTHER" id="PTHR37833:SF1">
    <property type="entry name" value="SIGNAL PEPTIDE PROTEIN"/>
    <property type="match status" value="1"/>
</dbReference>